<sequence length="197" mass="18891">MNDSALRLRGRGCFAWLKKVSPTSARPELPGSLAYSMIADNYEPCVHGHRSALEQRKHKRDRGDSVSLAQTPPPFVNKTPKRTYPPEDSSTSTPPSGKKLTAAMAAGEITAYPKSSPTAGAYSGNPGVAAPIIITGGDGGGYSGGHGHGHGHDGGGSGGGAGGHGGHSGCGGGGSSGGGGGGGGGCGGGGGGGGGSG</sequence>
<protein>
    <submittedName>
        <fullName evidence="2">Uncharacterized protein</fullName>
    </submittedName>
</protein>
<feature type="compositionally biased region" description="Low complexity" evidence="1">
    <location>
        <begin position="86"/>
        <end position="96"/>
    </location>
</feature>
<evidence type="ECO:0000313" key="3">
    <source>
        <dbReference type="Proteomes" id="UP000092666"/>
    </source>
</evidence>
<reference evidence="2 3" key="1">
    <citation type="submission" date="2013-07" db="EMBL/GenBank/DDBJ databases">
        <title>The Genome Sequence of Cryptococcus heveanensis BCC8398.</title>
        <authorList>
            <consortium name="The Broad Institute Genome Sequencing Platform"/>
            <person name="Cuomo C."/>
            <person name="Litvintseva A."/>
            <person name="Chen Y."/>
            <person name="Heitman J."/>
            <person name="Sun S."/>
            <person name="Springer D."/>
            <person name="Dromer F."/>
            <person name="Young S.K."/>
            <person name="Zeng Q."/>
            <person name="Gargeya S."/>
            <person name="Fitzgerald M."/>
            <person name="Abouelleil A."/>
            <person name="Alvarado L."/>
            <person name="Berlin A.M."/>
            <person name="Chapman S.B."/>
            <person name="Dewar J."/>
            <person name="Goldberg J."/>
            <person name="Griggs A."/>
            <person name="Gujja S."/>
            <person name="Hansen M."/>
            <person name="Howarth C."/>
            <person name="Imamovic A."/>
            <person name="Larimer J."/>
            <person name="McCowan C."/>
            <person name="Murphy C."/>
            <person name="Pearson M."/>
            <person name="Priest M."/>
            <person name="Roberts A."/>
            <person name="Saif S."/>
            <person name="Shea T."/>
            <person name="Sykes S."/>
            <person name="Wortman J."/>
            <person name="Nusbaum C."/>
            <person name="Birren B."/>
        </authorList>
    </citation>
    <scope>NUCLEOTIDE SEQUENCE [LARGE SCALE GENOMIC DNA]</scope>
    <source>
        <strain evidence="2 3">BCC8398</strain>
    </source>
</reference>
<gene>
    <name evidence="2" type="ORF">I316_04897</name>
</gene>
<feature type="region of interest" description="Disordered" evidence="1">
    <location>
        <begin position="51"/>
        <end position="100"/>
    </location>
</feature>
<dbReference type="EMBL" id="KI669505">
    <property type="protein sequence ID" value="OCF33476.1"/>
    <property type="molecule type" value="Genomic_DNA"/>
</dbReference>
<keyword evidence="3" id="KW-1185">Reference proteome</keyword>
<dbReference type="Proteomes" id="UP000092666">
    <property type="component" value="Unassembled WGS sequence"/>
</dbReference>
<feature type="region of interest" description="Disordered" evidence="1">
    <location>
        <begin position="141"/>
        <end position="197"/>
    </location>
</feature>
<reference evidence="3" key="2">
    <citation type="submission" date="2013-12" db="EMBL/GenBank/DDBJ databases">
        <title>Evolution of pathogenesis and genome organization in the Tremellales.</title>
        <authorList>
            <person name="Cuomo C."/>
            <person name="Litvintseva A."/>
            <person name="Heitman J."/>
            <person name="Chen Y."/>
            <person name="Sun S."/>
            <person name="Springer D."/>
            <person name="Dromer F."/>
            <person name="Young S."/>
            <person name="Zeng Q."/>
            <person name="Chapman S."/>
            <person name="Gujja S."/>
            <person name="Saif S."/>
            <person name="Birren B."/>
        </authorList>
    </citation>
    <scope>NUCLEOTIDE SEQUENCE [LARGE SCALE GENOMIC DNA]</scope>
    <source>
        <strain evidence="3">BCC8398</strain>
    </source>
</reference>
<evidence type="ECO:0000313" key="2">
    <source>
        <dbReference type="EMBL" id="OCF33476.1"/>
    </source>
</evidence>
<dbReference type="AlphaFoldDB" id="A0A1B9GR28"/>
<organism evidence="2 3">
    <name type="scientific">Kwoniella heveanensis BCC8398</name>
    <dbReference type="NCBI Taxonomy" id="1296120"/>
    <lineage>
        <taxon>Eukaryota</taxon>
        <taxon>Fungi</taxon>
        <taxon>Dikarya</taxon>
        <taxon>Basidiomycota</taxon>
        <taxon>Agaricomycotina</taxon>
        <taxon>Tremellomycetes</taxon>
        <taxon>Tremellales</taxon>
        <taxon>Cryptococcaceae</taxon>
        <taxon>Kwoniella</taxon>
    </lineage>
</organism>
<name>A0A1B9GR28_9TREE</name>
<feature type="compositionally biased region" description="Gly residues" evidence="1">
    <location>
        <begin position="154"/>
        <end position="197"/>
    </location>
</feature>
<accession>A0A1B9GR28</accession>
<evidence type="ECO:0000256" key="1">
    <source>
        <dbReference type="SAM" id="MobiDB-lite"/>
    </source>
</evidence>
<proteinExistence type="predicted"/>